<dbReference type="EMBL" id="JAPXFL010000009">
    <property type="protein sequence ID" value="KAK9501838.1"/>
    <property type="molecule type" value="Genomic_DNA"/>
</dbReference>
<evidence type="ECO:0000313" key="2">
    <source>
        <dbReference type="EMBL" id="KAK9501838.1"/>
    </source>
</evidence>
<feature type="transmembrane region" description="Helical" evidence="1">
    <location>
        <begin position="43"/>
        <end position="64"/>
    </location>
</feature>
<proteinExistence type="predicted"/>
<dbReference type="Proteomes" id="UP001461498">
    <property type="component" value="Unassembled WGS sequence"/>
</dbReference>
<comment type="caution">
    <text evidence="2">The sequence shown here is derived from an EMBL/GenBank/DDBJ whole genome shotgun (WGS) entry which is preliminary data.</text>
</comment>
<sequence>MDYHSKPDTSYQFDFSNTSDSDIWFQNLILTVNPFSNLDYNPWLGSVIGSIIVGLSGIFPLLVIPIDGAANFTKKGQFFFNFSFLFNII</sequence>
<keyword evidence="1" id="KW-0812">Transmembrane</keyword>
<protein>
    <submittedName>
        <fullName evidence="2">Uncharacterized protein</fullName>
    </submittedName>
</protein>
<keyword evidence="3" id="KW-1185">Reference proteome</keyword>
<organism evidence="2 3">
    <name type="scientific">Rhynocoris fuscipes</name>
    <dbReference type="NCBI Taxonomy" id="488301"/>
    <lineage>
        <taxon>Eukaryota</taxon>
        <taxon>Metazoa</taxon>
        <taxon>Ecdysozoa</taxon>
        <taxon>Arthropoda</taxon>
        <taxon>Hexapoda</taxon>
        <taxon>Insecta</taxon>
        <taxon>Pterygota</taxon>
        <taxon>Neoptera</taxon>
        <taxon>Paraneoptera</taxon>
        <taxon>Hemiptera</taxon>
        <taxon>Heteroptera</taxon>
        <taxon>Panheteroptera</taxon>
        <taxon>Cimicomorpha</taxon>
        <taxon>Reduviidae</taxon>
        <taxon>Harpactorinae</taxon>
        <taxon>Harpactorini</taxon>
        <taxon>Rhynocoris</taxon>
    </lineage>
</organism>
<gene>
    <name evidence="2" type="ORF">O3M35_012492</name>
</gene>
<evidence type="ECO:0000256" key="1">
    <source>
        <dbReference type="SAM" id="Phobius"/>
    </source>
</evidence>
<keyword evidence="1" id="KW-1133">Transmembrane helix</keyword>
<name>A0AAW1CSJ9_9HEMI</name>
<dbReference type="AlphaFoldDB" id="A0AAW1CSJ9"/>
<evidence type="ECO:0000313" key="3">
    <source>
        <dbReference type="Proteomes" id="UP001461498"/>
    </source>
</evidence>
<keyword evidence="1" id="KW-0472">Membrane</keyword>
<reference evidence="2 3" key="1">
    <citation type="submission" date="2022-12" db="EMBL/GenBank/DDBJ databases">
        <title>Chromosome-level genome assembly of true bugs.</title>
        <authorList>
            <person name="Ma L."/>
            <person name="Li H."/>
        </authorList>
    </citation>
    <scope>NUCLEOTIDE SEQUENCE [LARGE SCALE GENOMIC DNA]</scope>
    <source>
        <strain evidence="2">Lab_2022b</strain>
    </source>
</reference>
<accession>A0AAW1CSJ9</accession>